<name>A0A367ZQE6_9BACT</name>
<dbReference type="Pfam" id="PF08486">
    <property type="entry name" value="SpoIID"/>
    <property type="match status" value="1"/>
</dbReference>
<dbReference type="InterPro" id="IPR013486">
    <property type="entry name" value="SpoIID/LytB"/>
</dbReference>
<comment type="caution">
    <text evidence="4">The sequence shown here is derived from an EMBL/GenBank/DDBJ whole genome shotgun (WGS) entry which is preliminary data.</text>
</comment>
<gene>
    <name evidence="4" type="ORF">OZSIB_3111</name>
</gene>
<feature type="signal peptide" evidence="2">
    <location>
        <begin position="1"/>
        <end position="19"/>
    </location>
</feature>
<reference evidence="4 5" key="1">
    <citation type="submission" date="2018-05" db="EMBL/GenBank/DDBJ databases">
        <title>A metagenomic window into the 2 km-deep terrestrial subsurface aquifer revealed taxonomically and functionally diverse microbial community comprising novel uncultured bacterial lineages.</title>
        <authorList>
            <person name="Kadnikov V.V."/>
            <person name="Mardanov A.V."/>
            <person name="Beletsky A.V."/>
            <person name="Banks D."/>
            <person name="Pimenov N.V."/>
            <person name="Frank Y.A."/>
            <person name="Karnachuk O.V."/>
            <person name="Ravin N.V."/>
        </authorList>
    </citation>
    <scope>NUCLEOTIDE SEQUENCE [LARGE SCALE GENOMIC DNA]</scope>
    <source>
        <strain evidence="4">BY5</strain>
    </source>
</reference>
<dbReference type="PANTHER" id="PTHR30032">
    <property type="entry name" value="N-ACETYLMURAMOYL-L-ALANINE AMIDASE-RELATED"/>
    <property type="match status" value="1"/>
</dbReference>
<feature type="chain" id="PRO_5016703444" evidence="2">
    <location>
        <begin position="20"/>
        <end position="478"/>
    </location>
</feature>
<dbReference type="Proteomes" id="UP000252355">
    <property type="component" value="Unassembled WGS sequence"/>
</dbReference>
<feature type="compositionally biased region" description="Basic and acidic residues" evidence="1">
    <location>
        <begin position="469"/>
        <end position="478"/>
    </location>
</feature>
<dbReference type="InterPro" id="IPR051922">
    <property type="entry name" value="Bact_Sporulation_Assoc"/>
</dbReference>
<evidence type="ECO:0000313" key="5">
    <source>
        <dbReference type="Proteomes" id="UP000252355"/>
    </source>
</evidence>
<feature type="domain" description="Sporulation stage II protein D amidase enhancer LytB N-terminal" evidence="3">
    <location>
        <begin position="166"/>
        <end position="254"/>
    </location>
</feature>
<evidence type="ECO:0000313" key="4">
    <source>
        <dbReference type="EMBL" id="RCK80365.1"/>
    </source>
</evidence>
<dbReference type="NCBIfam" id="TIGR02669">
    <property type="entry name" value="SpoIID_LytB"/>
    <property type="match status" value="1"/>
</dbReference>
<proteinExistence type="predicted"/>
<dbReference type="EMBL" id="QOQW01000006">
    <property type="protein sequence ID" value="RCK80365.1"/>
    <property type="molecule type" value="Genomic_DNA"/>
</dbReference>
<evidence type="ECO:0000256" key="2">
    <source>
        <dbReference type="SAM" id="SignalP"/>
    </source>
</evidence>
<dbReference type="InterPro" id="IPR013693">
    <property type="entry name" value="SpoIID/LytB_N"/>
</dbReference>
<dbReference type="AlphaFoldDB" id="A0A367ZQE6"/>
<keyword evidence="2" id="KW-0732">Signal</keyword>
<sequence>MIGLAVVAFLAAIGMPTAAASVTAVAPYFRLRIGLYQLGFPTQVVIAPSNGALEIYDPAQRRALHPGPLPEATVVAHAHGLAVLVGSTVLARSARPLVFSAVGRPPSHLLIRIGSSSRSRKPRPTTPASPSGEPGGTWALGGPDDTPSKTLYAYRGSLVIAPWKGHLFAVNVVDLEDYLKGVVPAEMGDHAPRASFEAQAVAARTYALRNLKRHAASGFDLCDRVHCQVYPGMLAELPASSQAVSRTHGEVLLYDGQFANTVYHARCGGRLASSKAVWGGADVPYLPAHDDSLGQGGYFCNLALDEIKAGVAALERQPPSRVAAIPQHRRVLRPSRGHRVGLCQDGAIGMGLAGYSKAAILSFYYPGTRLALMRYATTRPPPPPALPVPGPAFPRARPPTIKETLSQIAKTSPTGAGPAVPLEGTLQKWFWSVMPPRRSSRGAFSPTPPLPELPPAPGGTPTTIQVGEVRGHSPPEAG</sequence>
<evidence type="ECO:0000259" key="3">
    <source>
        <dbReference type="Pfam" id="PF08486"/>
    </source>
</evidence>
<organism evidence="4 5">
    <name type="scientific">Candidatus Ozemobacter sibiricus</name>
    <dbReference type="NCBI Taxonomy" id="2268124"/>
    <lineage>
        <taxon>Bacteria</taxon>
        <taxon>Candidatus Ozemobacteria</taxon>
        <taxon>Candidatus Ozemobacterales</taxon>
        <taxon>Candidatus Ozemobacteraceae</taxon>
        <taxon>Candidatus Ozemobacter</taxon>
    </lineage>
</organism>
<feature type="region of interest" description="Disordered" evidence="1">
    <location>
        <begin position="113"/>
        <end position="142"/>
    </location>
</feature>
<evidence type="ECO:0000256" key="1">
    <source>
        <dbReference type="SAM" id="MobiDB-lite"/>
    </source>
</evidence>
<dbReference type="GO" id="GO:0030288">
    <property type="term" value="C:outer membrane-bounded periplasmic space"/>
    <property type="evidence" value="ECO:0007669"/>
    <property type="project" value="TreeGrafter"/>
</dbReference>
<protein>
    <submittedName>
        <fullName evidence="4">Amidase enhancer</fullName>
    </submittedName>
</protein>
<dbReference type="PANTHER" id="PTHR30032:SF4">
    <property type="entry name" value="AMIDASE ENHANCER"/>
    <property type="match status" value="1"/>
</dbReference>
<dbReference type="GO" id="GO:0030435">
    <property type="term" value="P:sporulation resulting in formation of a cellular spore"/>
    <property type="evidence" value="ECO:0007669"/>
    <property type="project" value="InterPro"/>
</dbReference>
<feature type="compositionally biased region" description="Pro residues" evidence="1">
    <location>
        <begin position="446"/>
        <end position="458"/>
    </location>
</feature>
<accession>A0A367ZQE6</accession>
<feature type="region of interest" description="Disordered" evidence="1">
    <location>
        <begin position="437"/>
        <end position="478"/>
    </location>
</feature>